<feature type="domain" description="BPTI/Kunitz inhibitor" evidence="10">
    <location>
        <begin position="218"/>
        <end position="268"/>
    </location>
</feature>
<dbReference type="Gene3D" id="4.10.800.10">
    <property type="entry name" value="Thyroglobulin type-1"/>
    <property type="match status" value="1"/>
</dbReference>
<dbReference type="SUPFAM" id="SSF57362">
    <property type="entry name" value="BPTI-like"/>
    <property type="match status" value="10"/>
</dbReference>
<dbReference type="InterPro" id="IPR000716">
    <property type="entry name" value="Thyroglobulin_1"/>
</dbReference>
<keyword evidence="5 6" id="KW-1015">Disulfide bond</keyword>
<feature type="region of interest" description="Disordered" evidence="8">
    <location>
        <begin position="1214"/>
        <end position="1334"/>
    </location>
</feature>
<dbReference type="SMART" id="SM00131">
    <property type="entry name" value="KU"/>
    <property type="match status" value="10"/>
</dbReference>
<feature type="region of interest" description="Disordered" evidence="8">
    <location>
        <begin position="96"/>
        <end position="153"/>
    </location>
</feature>
<feature type="disulfide bond" evidence="6">
    <location>
        <begin position="146"/>
        <end position="165"/>
    </location>
</feature>
<feature type="compositionally biased region" description="Basic and acidic residues" evidence="8">
    <location>
        <begin position="1681"/>
        <end position="1691"/>
    </location>
</feature>
<dbReference type="Pfam" id="PF00014">
    <property type="entry name" value="Kunitz_BPTI"/>
    <property type="match status" value="10"/>
</dbReference>
<feature type="domain" description="BPTI/Kunitz inhibitor" evidence="10">
    <location>
        <begin position="867"/>
        <end position="917"/>
    </location>
</feature>
<feature type="region of interest" description="Disordered" evidence="8">
    <location>
        <begin position="1631"/>
        <end position="1703"/>
    </location>
</feature>
<evidence type="ECO:0000259" key="10">
    <source>
        <dbReference type="PROSITE" id="PS50279"/>
    </source>
</evidence>
<feature type="region of interest" description="Disordered" evidence="8">
    <location>
        <begin position="1014"/>
        <end position="1042"/>
    </location>
</feature>
<organism evidence="12 13">
    <name type="scientific">Mesorhabditis belari</name>
    <dbReference type="NCBI Taxonomy" id="2138241"/>
    <lineage>
        <taxon>Eukaryota</taxon>
        <taxon>Metazoa</taxon>
        <taxon>Ecdysozoa</taxon>
        <taxon>Nematoda</taxon>
        <taxon>Chromadorea</taxon>
        <taxon>Rhabditida</taxon>
        <taxon>Rhabditina</taxon>
        <taxon>Rhabditomorpha</taxon>
        <taxon>Rhabditoidea</taxon>
        <taxon>Rhabditidae</taxon>
        <taxon>Mesorhabditinae</taxon>
        <taxon>Mesorhabditis</taxon>
    </lineage>
</organism>
<keyword evidence="3" id="KW-0646">Protease inhibitor</keyword>
<dbReference type="CDD" id="cd00109">
    <property type="entry name" value="Kunitz-type"/>
    <property type="match status" value="7"/>
</dbReference>
<comment type="caution">
    <text evidence="6">Lacks conserved residue(s) required for the propagation of feature annotation.</text>
</comment>
<feature type="domain" description="BPTI/Kunitz inhibitor" evidence="10">
    <location>
        <begin position="1490"/>
        <end position="1540"/>
    </location>
</feature>
<feature type="compositionally biased region" description="Basic and acidic residues" evidence="8">
    <location>
        <begin position="2232"/>
        <end position="2242"/>
    </location>
</feature>
<evidence type="ECO:0000256" key="2">
    <source>
        <dbReference type="ARBA" id="ARBA00022525"/>
    </source>
</evidence>
<feature type="signal peptide" evidence="9">
    <location>
        <begin position="1"/>
        <end position="21"/>
    </location>
</feature>
<feature type="compositionally biased region" description="Acidic residues" evidence="8">
    <location>
        <begin position="1692"/>
        <end position="1703"/>
    </location>
</feature>
<dbReference type="InterPro" id="IPR006150">
    <property type="entry name" value="Cys_repeat_1"/>
</dbReference>
<feature type="chain" id="PRO_5042084588" evidence="9">
    <location>
        <begin position="22"/>
        <end position="2431"/>
    </location>
</feature>
<dbReference type="SUPFAM" id="SSF57610">
    <property type="entry name" value="Thyroglobulin type-1 domain"/>
    <property type="match status" value="1"/>
</dbReference>
<reference evidence="13" key="1">
    <citation type="submission" date="2024-02" db="UniProtKB">
        <authorList>
            <consortium name="WormBaseParasite"/>
        </authorList>
    </citation>
    <scope>IDENTIFICATION</scope>
</reference>
<evidence type="ECO:0000256" key="7">
    <source>
        <dbReference type="SAM" id="Coils"/>
    </source>
</evidence>
<dbReference type="InterPro" id="IPR002223">
    <property type="entry name" value="Kunitz_BPTI"/>
</dbReference>
<name>A0AAF3EG32_9BILA</name>
<dbReference type="GO" id="GO:0004867">
    <property type="term" value="F:serine-type endopeptidase inhibitor activity"/>
    <property type="evidence" value="ECO:0007669"/>
    <property type="project" value="UniProtKB-KW"/>
</dbReference>
<dbReference type="PANTHER" id="PTHR10083:SF381">
    <property type="entry name" value="BPTI_KUNITZ INHIBITOR DOMAIN-CONTAINING PROTEIN"/>
    <property type="match status" value="1"/>
</dbReference>
<evidence type="ECO:0000313" key="12">
    <source>
        <dbReference type="Proteomes" id="UP000887575"/>
    </source>
</evidence>
<feature type="region of interest" description="Disordered" evidence="8">
    <location>
        <begin position="2221"/>
        <end position="2333"/>
    </location>
</feature>
<feature type="compositionally biased region" description="Low complexity" evidence="8">
    <location>
        <begin position="1631"/>
        <end position="1667"/>
    </location>
</feature>
<dbReference type="InterPro" id="IPR036857">
    <property type="entry name" value="Thyroglobulin_1_sf"/>
</dbReference>
<feature type="domain" description="BPTI/Kunitz inhibitor" evidence="10">
    <location>
        <begin position="1996"/>
        <end position="2046"/>
    </location>
</feature>
<dbReference type="FunFam" id="4.10.410.10:FF:000002">
    <property type="entry name" value="WAP, follistatin/kazal, immunoglobulin, kunitz and netrin domain-containing 2"/>
    <property type="match status" value="1"/>
</dbReference>
<feature type="region of interest" description="Disordered" evidence="8">
    <location>
        <begin position="773"/>
        <end position="812"/>
    </location>
</feature>
<evidence type="ECO:0000256" key="4">
    <source>
        <dbReference type="ARBA" id="ARBA00022900"/>
    </source>
</evidence>
<evidence type="ECO:0000259" key="11">
    <source>
        <dbReference type="PROSITE" id="PS51162"/>
    </source>
</evidence>
<dbReference type="Gene3D" id="4.10.410.10">
    <property type="entry name" value="Pancreatic trypsin inhibitor Kunitz domain"/>
    <property type="match status" value="10"/>
</dbReference>
<dbReference type="GO" id="GO:0005615">
    <property type="term" value="C:extracellular space"/>
    <property type="evidence" value="ECO:0007669"/>
    <property type="project" value="TreeGrafter"/>
</dbReference>
<feature type="domain" description="BPTI/Kunitz inhibitor" evidence="10">
    <location>
        <begin position="334"/>
        <end position="384"/>
    </location>
</feature>
<dbReference type="WBParaSite" id="MBELARI_LOCUS12928">
    <property type="protein sequence ID" value="MBELARI_LOCUS12928"/>
    <property type="gene ID" value="MBELARI_LOCUS12928"/>
</dbReference>
<feature type="compositionally biased region" description="Polar residues" evidence="8">
    <location>
        <begin position="397"/>
        <end position="406"/>
    </location>
</feature>
<feature type="compositionally biased region" description="Low complexity" evidence="8">
    <location>
        <begin position="118"/>
        <end position="143"/>
    </location>
</feature>
<dbReference type="Proteomes" id="UP000887575">
    <property type="component" value="Unassembled WGS sequence"/>
</dbReference>
<accession>A0AAF3EG32</accession>
<dbReference type="InterPro" id="IPR020901">
    <property type="entry name" value="Prtase_inh_Kunz-CS"/>
</dbReference>
<feature type="domain" description="Thyroglobulin type-1" evidence="11">
    <location>
        <begin position="143"/>
        <end position="204"/>
    </location>
</feature>
<feature type="compositionally biased region" description="Low complexity" evidence="8">
    <location>
        <begin position="1410"/>
        <end position="1420"/>
    </location>
</feature>
<protein>
    <submittedName>
        <fullName evidence="13">Papilin</fullName>
    </submittedName>
</protein>
<dbReference type="Pfam" id="PF14625">
    <property type="entry name" value="Lustrin_cystein"/>
    <property type="match status" value="3"/>
</dbReference>
<feature type="compositionally biased region" description="Acidic residues" evidence="8">
    <location>
        <begin position="2297"/>
        <end position="2313"/>
    </location>
</feature>
<comment type="subcellular location">
    <subcellularLocation>
        <location evidence="1">Secreted</location>
    </subcellularLocation>
</comment>
<keyword evidence="2" id="KW-0964">Secreted</keyword>
<dbReference type="PRINTS" id="PR00759">
    <property type="entry name" value="BASICPTASE"/>
</dbReference>
<dbReference type="InterPro" id="IPR036880">
    <property type="entry name" value="Kunitz_BPTI_sf"/>
</dbReference>
<dbReference type="PROSITE" id="PS00280">
    <property type="entry name" value="BPTI_KUNITZ_1"/>
    <property type="match status" value="6"/>
</dbReference>
<dbReference type="SMART" id="SM00211">
    <property type="entry name" value="TY"/>
    <property type="match status" value="1"/>
</dbReference>
<feature type="domain" description="BPTI/Kunitz inhibitor" evidence="10">
    <location>
        <begin position="628"/>
        <end position="678"/>
    </location>
</feature>
<feature type="compositionally biased region" description="Basic and acidic residues" evidence="8">
    <location>
        <begin position="1291"/>
        <end position="1304"/>
    </location>
</feature>
<proteinExistence type="predicted"/>
<sequence>MRLPALLLAATLASLSSTINGEVDLCKRQPFRGRCPSKDGTSQMRSQFVLRYYMRDGECVSYPYGHCANDDSEPRLFRYKEECEDACLSAPGNLGTPKESKVTVAVSQSETTEKTTTERSTTTTSSTASTPSTPSTPSTTAPRTECERRRAHQGGLIRGGFVPECTEDGAFERRQCEPNSHYCFCVDSRGIELPNSRMRGKPDCESIATAGASKTNECVGGAVPGPCVNSLLRWYYDETTRKCKSFHYSGCGGNGNNYQTEISCNERCAPLPVGLPKCERGEPLKTVIGAPINCAKRDCPSGYECSVVQGSSVCCPQNDKGVGALDSGRPADVCQMSKERGPCDHYELRFYYNPESKECKYFFYGGCEGNGNNFEKVEECEHRCNVTRAPRWGTVSHPLNPNQPQGTIPGIRVSQTTRRNHPTTATTTTQRTTHTTTTQKPSTTRSTTPAPLQNVFSLKPQQPEPDLTLLEMNRCKHPRDAGTCRGQFVRWFFNTENANCEVFTYSGCAGNGNNFATKEECSLTCSRSAQTTTTPAPETVPPEIANVCLHDVDAGECNGVFKRFAFDGETGECRSFTYGGCGGNGNNFATLEDCEGKCHGVKLPKGTPSSVHSHVTTPSPIFPSVNVCDHPVDKGPCAGSFQRYAFDQLTGDCLQFTYGGCGGNGNNFASSSECRKECMKNQKVIKNGQSTDVMRCPPPPHCESECSLSRDSHGCFTCNCLKKRLPPAPVPQSTHATCSPIDLRSCVEPCIVFQNRKGCKECVCPLPGGPSLRQQSSATRQPTRFAQPPATQSGVPRPPSPPSPPAPRLNSVRNINTFDKRPLAPLENPTVAPTRFPPRLFTFTTPRRPGPQPPQASNIPTVLTEKCLQPVDAGPCSHFVDRYYFDPEDGQCHPFKYGGCAGNRNHFFTLRECEIHCARFSHFVAPSSQSEQAESIGIRIHPPSAQKNAQVSRRLKSNEFEEDLDLPVPDRRPIAPPGTQFGSRSGSVKALGTTMTTVRTTTRRPTTRITTPEYEDSYEETTTRRSTPRTTTRPRIEDEYSEESVEVVMTKTTLRPTTTTISDQKLEEMIRKAEKEDKSLEKEEKEEIVEKIETGKMEMNGNESRPAVIERDSEELSEESGMVPEIGNSSEEVIEGRALKNMESVEVEKAEAGNGSAKAEPAKTFASKLRESGQVLDRLTKTFDNRIGEEVLEKLKPTEETVSNEMELEQVEKDLGAVDGENLKPELKSEEAELVDRVENSKSGEIQSSLGPDGVEEGKPVSVLKSEESEAVEELKPALKSAEVGPVEPIRPTELELKPKDHSNSDSLETVEEDDSLEALIRNPPPPPTPKSVVPVTEIESTFVSTSTTHETSTSATATTTHELREVKISPRKPTTTAPELLEMMRIASEVIDVEKLGKDDEEIKELTEETSVGTTVTTATPPPVPIHPQAAGREPVPSRPVGIGRNMENLDIDHLAAPPPEARPVAPLVVPPPVAIPVKQEQINPVIVCAMPPDAGICKNYVPRWFFNAQTGQCEQFSYGSCDGNANNFLDRSTCEIRCLPMHRPTNILSKVPERCARDRDAGFSGGYNVKWYFNLNNLRCEQFIYHGKGGNENRFETLNDCENACYVKSGNKNIFSTTRLVQTQPPTTITTTTRLTNPPTTTTTQASTQSSMMTPVITTTIQTQTPPQPAPEPAIVSKESQEVFDKEYSAENEEGDDEEDEDALLQPIQPIGDHIKSFEKIDESKLTPPSESHSEDGLQSALPGAQPHPPAVRGDKTVIVEQPNPISKLDQPEYKAEPITPQNGPLNPNANQPIVGPSPPESLNYQTGQRSKAHGVNNFQDLNAIDIEKFDMIDDGETVEGGQVVVPACPNGLQAHRYVDGRPVQCLPGRNQCPADSVCYFNGLDYFCCPNVDDPYDKHIFGGYDGEETKQGYKVFGPLKIRRLRDAPMRAKRSLRQKRQTSFSMDDIVMPLRFDAEKPHQFASASAVMSSNRRRKQPRNWASKDFNTGDISICIQPLQRGDCHAQHVRYFYDRNTDSCRLFYYSGCKGNANNFGSLEDCERLCVIAQRSTQEQPVDSRPVPPGQCPGDVLPLGGKAPVLCGNNTDSIDCPSGYYCRTGPPNVCCPGQDPTRFLMQGVLNSPSKIRFEPESVEELLDRTPTTEATTTTTKKTYLEVPEFICPDASDPLYGKNGRPLLCGAGFDGVKMCPRGFYCAIDSGRGTRLCCSLLGSASRIPNEQIDAPHFPRRRNQAEVMDRGSLPDDFTPQSHQQSAEEEETFSITDDHRSPIAPNDEEKEGQAVGLAPTQQREAEYDQHEEDGDGEVEYEESGESDGFAKLQMKPPGPVNQHQQFAKVPESDGGVNIEIENETNVDGETPAILKESQDLSICQMTPSIGRVCREDEPSPRTNLHYFYSEKDKRCKLYFYKGCGGNANRFEKKAQCEAACVRL</sequence>
<feature type="compositionally biased region" description="Low complexity" evidence="8">
    <location>
        <begin position="422"/>
        <end position="448"/>
    </location>
</feature>
<feature type="compositionally biased region" description="Basic and acidic residues" evidence="8">
    <location>
        <begin position="1265"/>
        <end position="1277"/>
    </location>
</feature>
<dbReference type="SMART" id="SM00289">
    <property type="entry name" value="WR1"/>
    <property type="match status" value="4"/>
</dbReference>
<feature type="compositionally biased region" description="Basic and acidic residues" evidence="8">
    <location>
        <begin position="1214"/>
        <end position="1242"/>
    </location>
</feature>
<dbReference type="FunFam" id="4.10.410.10:FF:000020">
    <property type="entry name" value="Collagen, type VI, alpha 3"/>
    <property type="match status" value="3"/>
</dbReference>
<keyword evidence="12" id="KW-1185">Reference proteome</keyword>
<evidence type="ECO:0000256" key="3">
    <source>
        <dbReference type="ARBA" id="ARBA00022690"/>
    </source>
</evidence>
<feature type="domain" description="BPTI/Kunitz inhibitor" evidence="10">
    <location>
        <begin position="475"/>
        <end position="525"/>
    </location>
</feature>
<feature type="region of interest" description="Disordered" evidence="8">
    <location>
        <begin position="1105"/>
        <end position="1124"/>
    </location>
</feature>
<evidence type="ECO:0000256" key="6">
    <source>
        <dbReference type="PROSITE-ProRule" id="PRU00500"/>
    </source>
</evidence>
<evidence type="ECO:0000256" key="8">
    <source>
        <dbReference type="SAM" id="MobiDB-lite"/>
    </source>
</evidence>
<keyword evidence="7" id="KW-0175">Coiled coil</keyword>
<evidence type="ECO:0000256" key="9">
    <source>
        <dbReference type="SAM" id="SignalP"/>
    </source>
</evidence>
<dbReference type="CDD" id="cd00191">
    <property type="entry name" value="TY"/>
    <property type="match status" value="1"/>
</dbReference>
<dbReference type="InterPro" id="IPR028150">
    <property type="entry name" value="Lustrin_cystein"/>
</dbReference>
<feature type="domain" description="BPTI/Kunitz inhibitor" evidence="10">
    <location>
        <begin position="2371"/>
        <end position="2428"/>
    </location>
</feature>
<feature type="coiled-coil region" evidence="7">
    <location>
        <begin position="1063"/>
        <end position="1090"/>
    </location>
</feature>
<feature type="compositionally biased region" description="Pro residues" evidence="8">
    <location>
        <begin position="796"/>
        <end position="807"/>
    </location>
</feature>
<feature type="region of interest" description="Disordered" evidence="8">
    <location>
        <begin position="1727"/>
        <end position="1755"/>
    </location>
</feature>
<dbReference type="PANTHER" id="PTHR10083">
    <property type="entry name" value="KUNITZ-TYPE PROTEASE INHIBITOR-RELATED"/>
    <property type="match status" value="1"/>
</dbReference>
<feature type="disulfide bond" evidence="6">
    <location>
        <begin position="176"/>
        <end position="183"/>
    </location>
</feature>
<evidence type="ECO:0000256" key="1">
    <source>
        <dbReference type="ARBA" id="ARBA00004613"/>
    </source>
</evidence>
<keyword evidence="4" id="KW-0722">Serine protease inhibitor</keyword>
<feature type="domain" description="BPTI/Kunitz inhibitor" evidence="10">
    <location>
        <begin position="548"/>
        <end position="598"/>
    </location>
</feature>
<evidence type="ECO:0000313" key="13">
    <source>
        <dbReference type="WBParaSite" id="MBELARI_LOCUS12928"/>
    </source>
</evidence>
<dbReference type="PROSITE" id="PS00484">
    <property type="entry name" value="THYROGLOBULIN_1_1"/>
    <property type="match status" value="1"/>
</dbReference>
<feature type="compositionally biased region" description="Polar residues" evidence="8">
    <location>
        <begin position="773"/>
        <end position="794"/>
    </location>
</feature>
<evidence type="ECO:0000256" key="5">
    <source>
        <dbReference type="ARBA" id="ARBA00023157"/>
    </source>
</evidence>
<feature type="region of interest" description="Disordered" evidence="8">
    <location>
        <begin position="966"/>
        <end position="988"/>
    </location>
</feature>
<feature type="region of interest" description="Disordered" evidence="8">
    <location>
        <begin position="395"/>
        <end position="460"/>
    </location>
</feature>
<feature type="compositionally biased region" description="Polar residues" evidence="8">
    <location>
        <begin position="449"/>
        <end position="460"/>
    </location>
</feature>
<feature type="region of interest" description="Disordered" evidence="8">
    <location>
        <begin position="1409"/>
        <end position="1436"/>
    </location>
</feature>
<dbReference type="PROSITE" id="PS51162">
    <property type="entry name" value="THYROGLOBULIN_1_2"/>
    <property type="match status" value="1"/>
</dbReference>
<keyword evidence="9" id="KW-0732">Signal</keyword>
<feature type="compositionally biased region" description="Low complexity" evidence="8">
    <location>
        <begin position="1024"/>
        <end position="1033"/>
    </location>
</feature>
<feature type="domain" description="BPTI/Kunitz inhibitor" evidence="10">
    <location>
        <begin position="1557"/>
        <end position="1607"/>
    </location>
</feature>
<dbReference type="Pfam" id="PF00086">
    <property type="entry name" value="Thyroglobulin_1"/>
    <property type="match status" value="1"/>
</dbReference>
<dbReference type="PROSITE" id="PS50279">
    <property type="entry name" value="BPTI_KUNITZ_2"/>
    <property type="match status" value="10"/>
</dbReference>
<dbReference type="InterPro" id="IPR050098">
    <property type="entry name" value="TFPI/VKTCI-like"/>
</dbReference>